<reference evidence="4 5" key="1">
    <citation type="journal article" date="2018" name="Arch. Microbiol.">
        <title>New insights into the metabolic potential of the phototrophic purple bacterium Rhodopila globiformis DSM 161(T) from its draft genome sequence and evidence for a vanadium-dependent nitrogenase.</title>
        <authorList>
            <person name="Imhoff J.F."/>
            <person name="Rahn T."/>
            <person name="Kunzel S."/>
            <person name="Neulinger S.C."/>
        </authorList>
    </citation>
    <scope>NUCLEOTIDE SEQUENCE [LARGE SCALE GENOMIC DNA]</scope>
    <source>
        <strain evidence="4 5">DSM 16996</strain>
    </source>
</reference>
<dbReference type="PROSITE" id="PS51208">
    <property type="entry name" value="AUTOTRANSPORTER"/>
    <property type="match status" value="1"/>
</dbReference>
<proteinExistence type="predicted"/>
<dbReference type="InterPro" id="IPR013425">
    <property type="entry name" value="Autotrns_rpt"/>
</dbReference>
<sequence>MAASEQMSPRRQVFGVSTRGLQVANVSTPGYRSETRRANRPVALALASGFAVAAAPNAAWAVNYQFDFVDTTTSQVGLLTITAPGIGQTASAVTGTFGGTTITGLSGYGYADNRLSANSPYASFAGFSFVITGGETFNLFNNSNVLNVIDSVSNPGGTGTTGAHIVTVTSFAALPPPAPITTSGNASNLGNSVSPVFQGGTLVMDQSGATHTYAQNFTLDTSGANTIDQHGNTSIFSGNLTNATTGGGIIIANAGSGGSVTFSGQNTYTGATTVNSGATLMLSGAGAIADSSRLVANGVFDISGVASGASVTTLAGGGSVVLGNRTLTLTNANDTFAGSITGSGGLIIANGSETLTGASTFASTIINSGGALIVNGSITDPTVNSGGTLSGVGSVGATNVNAGGTLAPGSGVAGTSLTVNGDLVFQAGAIYQAQVNPSTASFTTVNGAATLGGATVSAIFANGSYISKVYTILTASGGVSGAFASTVVNTNLPTNFSTTLSYDADNAYLNLNLNFATPAATTLNTNQRNVANALTNYFNTTGSIPLAFGAMSAAQLTVIDGEAATGAERGAINVMNRFLGLMVDPFVDGRNPAAFGAAAASTPRTAVAASTQNWSAWGAGFGGLNRANGDAAQGSSSITVRDYGYAAGLDYRLAPDTVVGLAFAGGGLNWGLGQGLGSGSGTTFQAGVYGATRFNAVYVSADFAFANHWLKTARSALGDQLTAQFEAQDFGGRIEAGYRFNLPTAEAAIALTPYAAAQMQKYSAPSYGEADPTAGGFGLNYSATNATNARSELGGRFDAPTRLGGMPFTLRGRVAWAHDTIGAPALNATLQALPGASFTAYGAPLPRNSALTSVGAELRVAQGWLLSAKFDGEFAKGAQSYAGSAAIRYVW</sequence>
<feature type="transmembrane region" description="Helical" evidence="2">
    <location>
        <begin position="42"/>
        <end position="62"/>
    </location>
</feature>
<feature type="domain" description="Autotransporter" evidence="3">
    <location>
        <begin position="609"/>
        <end position="891"/>
    </location>
</feature>
<keyword evidence="1" id="KW-0732">Signal</keyword>
<evidence type="ECO:0000256" key="2">
    <source>
        <dbReference type="SAM" id="Phobius"/>
    </source>
</evidence>
<dbReference type="Gene3D" id="2.40.128.130">
    <property type="entry name" value="Autotransporter beta-domain"/>
    <property type="match status" value="1"/>
</dbReference>
<gene>
    <name evidence="4" type="ORF">CCR94_16675</name>
</gene>
<evidence type="ECO:0000259" key="3">
    <source>
        <dbReference type="PROSITE" id="PS51208"/>
    </source>
</evidence>
<evidence type="ECO:0000313" key="5">
    <source>
        <dbReference type="Proteomes" id="UP000239089"/>
    </source>
</evidence>
<name>A0A2S6N320_9HYPH</name>
<evidence type="ECO:0000313" key="4">
    <source>
        <dbReference type="EMBL" id="PPQ29021.1"/>
    </source>
</evidence>
<keyword evidence="5" id="KW-1185">Reference proteome</keyword>
<dbReference type="EMBL" id="NHSJ01000100">
    <property type="protein sequence ID" value="PPQ29021.1"/>
    <property type="molecule type" value="Genomic_DNA"/>
</dbReference>
<comment type="caution">
    <text evidence="4">The sequence shown here is derived from an EMBL/GenBank/DDBJ whole genome shotgun (WGS) entry which is preliminary data.</text>
</comment>
<protein>
    <recommendedName>
        <fullName evidence="3">Autotransporter domain-containing protein</fullName>
    </recommendedName>
</protein>
<dbReference type="InterPro" id="IPR005546">
    <property type="entry name" value="Autotransporte_beta"/>
</dbReference>
<dbReference type="SUPFAM" id="SSF51126">
    <property type="entry name" value="Pectin lyase-like"/>
    <property type="match status" value="1"/>
</dbReference>
<dbReference type="InterPro" id="IPR011050">
    <property type="entry name" value="Pectin_lyase_fold/virulence"/>
</dbReference>
<accession>A0A2S6N320</accession>
<organism evidence="4 5">
    <name type="scientific">Rhodoblastus sphagnicola</name>
    <dbReference type="NCBI Taxonomy" id="333368"/>
    <lineage>
        <taxon>Bacteria</taxon>
        <taxon>Pseudomonadati</taxon>
        <taxon>Pseudomonadota</taxon>
        <taxon>Alphaproteobacteria</taxon>
        <taxon>Hyphomicrobiales</taxon>
        <taxon>Rhodoblastaceae</taxon>
        <taxon>Rhodoblastus</taxon>
    </lineage>
</organism>
<dbReference type="NCBIfam" id="TIGR02601">
    <property type="entry name" value="autotrns_rpt"/>
    <property type="match status" value="1"/>
</dbReference>
<keyword evidence="2" id="KW-0472">Membrane</keyword>
<dbReference type="AlphaFoldDB" id="A0A2S6N320"/>
<dbReference type="InterPro" id="IPR036709">
    <property type="entry name" value="Autotransporte_beta_dom_sf"/>
</dbReference>
<dbReference type="Pfam" id="PF03797">
    <property type="entry name" value="Autotransporter"/>
    <property type="match status" value="1"/>
</dbReference>
<dbReference type="SUPFAM" id="SSF103515">
    <property type="entry name" value="Autotransporter"/>
    <property type="match status" value="1"/>
</dbReference>
<dbReference type="SMART" id="SM00869">
    <property type="entry name" value="Autotransporter"/>
    <property type="match status" value="1"/>
</dbReference>
<keyword evidence="2" id="KW-0812">Transmembrane</keyword>
<dbReference type="Proteomes" id="UP000239089">
    <property type="component" value="Unassembled WGS sequence"/>
</dbReference>
<keyword evidence="2" id="KW-1133">Transmembrane helix</keyword>
<evidence type="ECO:0000256" key="1">
    <source>
        <dbReference type="ARBA" id="ARBA00022729"/>
    </source>
</evidence>